<name>A0A0G1S4E4_9BACT</name>
<organism evidence="1 2">
    <name type="scientific">Candidatus Amesbacteria bacterium GW2011_GWA1_47_16</name>
    <dbReference type="NCBI Taxonomy" id="1618353"/>
    <lineage>
        <taxon>Bacteria</taxon>
        <taxon>Candidatus Amesiibacteriota</taxon>
    </lineage>
</organism>
<reference evidence="1 2" key="1">
    <citation type="journal article" date="2015" name="Nature">
        <title>rRNA introns, odd ribosomes, and small enigmatic genomes across a large radiation of phyla.</title>
        <authorList>
            <person name="Brown C.T."/>
            <person name="Hug L.A."/>
            <person name="Thomas B.C."/>
            <person name="Sharon I."/>
            <person name="Castelle C.J."/>
            <person name="Singh A."/>
            <person name="Wilkins M.J."/>
            <person name="Williams K.H."/>
            <person name="Banfield J.F."/>
        </authorList>
    </citation>
    <scope>NUCLEOTIDE SEQUENCE [LARGE SCALE GENOMIC DNA]</scope>
</reference>
<dbReference type="AlphaFoldDB" id="A0A0G1S4E4"/>
<evidence type="ECO:0000313" key="2">
    <source>
        <dbReference type="Proteomes" id="UP000034364"/>
    </source>
</evidence>
<proteinExistence type="predicted"/>
<dbReference type="EMBL" id="LCNV01000010">
    <property type="protein sequence ID" value="KKU64251.1"/>
    <property type="molecule type" value="Genomic_DNA"/>
</dbReference>
<gene>
    <name evidence="1" type="ORF">UX87_C0010G0016</name>
</gene>
<sequence length="97" mass="11595">MAGKTRIYEKGTVKAVWIEPGTGERIYSKMFDSEPAAVEFARGKQDYVIYSLVRQKKMTDFEWILLPYGRHRIYLKLMKIYWKHKSAVLKLFEIMDR</sequence>
<dbReference type="Proteomes" id="UP000034364">
    <property type="component" value="Unassembled WGS sequence"/>
</dbReference>
<evidence type="ECO:0000313" key="1">
    <source>
        <dbReference type="EMBL" id="KKU64251.1"/>
    </source>
</evidence>
<protein>
    <submittedName>
        <fullName evidence="1">Uncharacterized protein</fullName>
    </submittedName>
</protein>
<comment type="caution">
    <text evidence="1">The sequence shown here is derived from an EMBL/GenBank/DDBJ whole genome shotgun (WGS) entry which is preliminary data.</text>
</comment>
<accession>A0A0G1S4E4</accession>